<comment type="similarity">
    <text evidence="1">Belongs to the short-chain dehydrogenases/reductases (SDR) family.</text>
</comment>
<dbReference type="EMBL" id="BAABIB010000092">
    <property type="protein sequence ID" value="GAA5171176.1"/>
    <property type="molecule type" value="Genomic_DNA"/>
</dbReference>
<evidence type="ECO:0000313" key="3">
    <source>
        <dbReference type="EMBL" id="GAA5171176.1"/>
    </source>
</evidence>
<accession>A0ABP9R3I4</accession>
<evidence type="ECO:0000256" key="1">
    <source>
        <dbReference type="ARBA" id="ARBA00006484"/>
    </source>
</evidence>
<keyword evidence="4" id="KW-1185">Reference proteome</keyword>
<dbReference type="PANTHER" id="PTHR43669:SF6">
    <property type="entry name" value="DECAPRENYLPHOSPHORYL-2-KETO-BETA-D-ERYTHRO-PENTOSE REDUCTASE"/>
    <property type="match status" value="1"/>
</dbReference>
<dbReference type="Pfam" id="PF00106">
    <property type="entry name" value="adh_short"/>
    <property type="match status" value="1"/>
</dbReference>
<organism evidence="3 4">
    <name type="scientific">Amycolatopsis dongchuanensis</name>
    <dbReference type="NCBI Taxonomy" id="1070866"/>
    <lineage>
        <taxon>Bacteria</taxon>
        <taxon>Bacillati</taxon>
        <taxon>Actinomycetota</taxon>
        <taxon>Actinomycetes</taxon>
        <taxon>Pseudonocardiales</taxon>
        <taxon>Pseudonocardiaceae</taxon>
        <taxon>Amycolatopsis</taxon>
    </lineage>
</organism>
<dbReference type="SUPFAM" id="SSF51735">
    <property type="entry name" value="NAD(P)-binding Rossmann-fold domains"/>
    <property type="match status" value="1"/>
</dbReference>
<dbReference type="CDD" id="cd05233">
    <property type="entry name" value="SDR_c"/>
    <property type="match status" value="1"/>
</dbReference>
<proteinExistence type="inferred from homology"/>
<gene>
    <name evidence="3" type="ORF">GCM10023214_50910</name>
</gene>
<protein>
    <submittedName>
        <fullName evidence="3">Decaprenylphospho-beta-D-erythro-pentofuranosid-2 -ulose 2-reductase</fullName>
    </submittedName>
</protein>
<sequence length="251" mass="26738">MIDAVGNPQSLLLLGGTSDIGLAIARKYLAERPLKVVLAARPSERRKLAAEQLRGAGAEVSEVDFDAKDTGSHPAVLDGIFAQGDIDVTVVAFGLLGDAEQAWQDHALAVELATVNYTAAVSVGVALADKLKQQGHGKVIALSSVAGERVRRSNFMYGSTKAGFDGFYLGLGEALRPFGITVTVVRPGQVRTKMTEGMGKAPLEQTAEQVADVAVDGARRGKEIVWAPAQFRLVMSVLRHVPRPIFRKLPI</sequence>
<dbReference type="InterPro" id="IPR002347">
    <property type="entry name" value="SDR_fam"/>
</dbReference>
<dbReference type="PANTHER" id="PTHR43669">
    <property type="entry name" value="5-KETO-D-GLUCONATE 5-REDUCTASE"/>
    <property type="match status" value="1"/>
</dbReference>
<dbReference type="Gene3D" id="3.40.50.720">
    <property type="entry name" value="NAD(P)-binding Rossmann-like Domain"/>
    <property type="match status" value="1"/>
</dbReference>
<name>A0ABP9R3I4_9PSEU</name>
<evidence type="ECO:0000313" key="4">
    <source>
        <dbReference type="Proteomes" id="UP001500192"/>
    </source>
</evidence>
<comment type="caution">
    <text evidence="3">The sequence shown here is derived from an EMBL/GenBank/DDBJ whole genome shotgun (WGS) entry which is preliminary data.</text>
</comment>
<dbReference type="InterPro" id="IPR036291">
    <property type="entry name" value="NAD(P)-bd_dom_sf"/>
</dbReference>
<evidence type="ECO:0000256" key="2">
    <source>
        <dbReference type="ARBA" id="ARBA00023002"/>
    </source>
</evidence>
<keyword evidence="2" id="KW-0560">Oxidoreductase</keyword>
<dbReference type="PRINTS" id="PR00081">
    <property type="entry name" value="GDHRDH"/>
</dbReference>
<reference evidence="4" key="1">
    <citation type="journal article" date="2019" name="Int. J. Syst. Evol. Microbiol.">
        <title>The Global Catalogue of Microorganisms (GCM) 10K type strain sequencing project: providing services to taxonomists for standard genome sequencing and annotation.</title>
        <authorList>
            <consortium name="The Broad Institute Genomics Platform"/>
            <consortium name="The Broad Institute Genome Sequencing Center for Infectious Disease"/>
            <person name="Wu L."/>
            <person name="Ma J."/>
        </authorList>
    </citation>
    <scope>NUCLEOTIDE SEQUENCE [LARGE SCALE GENOMIC DNA]</scope>
    <source>
        <strain evidence="4">JCM 18054</strain>
    </source>
</reference>
<dbReference type="Proteomes" id="UP001500192">
    <property type="component" value="Unassembled WGS sequence"/>
</dbReference>
<dbReference type="RefSeq" id="WP_346055114.1">
    <property type="nucleotide sequence ID" value="NZ_BAABIB010000092.1"/>
</dbReference>
<dbReference type="NCBIfam" id="NF005912">
    <property type="entry name" value="PRK07904.1"/>
    <property type="match status" value="1"/>
</dbReference>